<dbReference type="InterPro" id="IPR013325">
    <property type="entry name" value="RNA_pol_sigma_r2"/>
</dbReference>
<dbReference type="Gene3D" id="1.20.140.160">
    <property type="match status" value="1"/>
</dbReference>
<accession>A0A544QV82</accession>
<dbReference type="GO" id="GO:0003677">
    <property type="term" value="F:DNA binding"/>
    <property type="evidence" value="ECO:0007669"/>
    <property type="project" value="UniProtKB-KW"/>
</dbReference>
<evidence type="ECO:0000313" key="9">
    <source>
        <dbReference type="Proteomes" id="UP000317863"/>
    </source>
</evidence>
<reference evidence="8 9" key="1">
    <citation type="submission" date="2019-02" db="EMBL/GenBank/DDBJ databases">
        <title>Peptostreptococcaceae bacterium ZHW00191 nov., a new bacterium isolated from the human gut.</title>
        <authorList>
            <person name="Zhou H.-W."/>
            <person name="Chen X.-J."/>
        </authorList>
    </citation>
    <scope>NUCLEOTIDE SEQUENCE [LARGE SCALE GENOMIC DNA]</scope>
    <source>
        <strain evidence="8 9">ZHW00191</strain>
    </source>
</reference>
<evidence type="ECO:0000256" key="2">
    <source>
        <dbReference type="ARBA" id="ARBA00023082"/>
    </source>
</evidence>
<dbReference type="NCBIfam" id="TIGR02937">
    <property type="entry name" value="sigma70-ECF"/>
    <property type="match status" value="1"/>
</dbReference>
<dbReference type="PANTHER" id="PTHR30385">
    <property type="entry name" value="SIGMA FACTOR F FLAGELLAR"/>
    <property type="match status" value="1"/>
</dbReference>
<evidence type="ECO:0000259" key="5">
    <source>
        <dbReference type="Pfam" id="PF04539"/>
    </source>
</evidence>
<dbReference type="NCBIfam" id="TIGR02980">
    <property type="entry name" value="SigBFG"/>
    <property type="match status" value="1"/>
</dbReference>
<feature type="domain" description="RNA polymerase sigma-70 region 3" evidence="5">
    <location>
        <begin position="113"/>
        <end position="181"/>
    </location>
</feature>
<evidence type="ECO:0000256" key="3">
    <source>
        <dbReference type="ARBA" id="ARBA00023125"/>
    </source>
</evidence>
<dbReference type="InterPro" id="IPR007630">
    <property type="entry name" value="RNA_pol_sigma70_r4"/>
</dbReference>
<dbReference type="SUPFAM" id="SSF88659">
    <property type="entry name" value="Sigma3 and sigma4 domains of RNA polymerase sigma factors"/>
    <property type="match status" value="2"/>
</dbReference>
<proteinExistence type="predicted"/>
<dbReference type="InterPro" id="IPR014322">
    <property type="entry name" value="RNA_pol_sigma-B/F/G"/>
</dbReference>
<dbReference type="EMBL" id="SGJB01000009">
    <property type="protein sequence ID" value="TQQ84597.1"/>
    <property type="molecule type" value="Genomic_DNA"/>
</dbReference>
<dbReference type="Pfam" id="PF04542">
    <property type="entry name" value="Sigma70_r2"/>
    <property type="match status" value="1"/>
</dbReference>
<dbReference type="OrthoDB" id="9809557at2"/>
<gene>
    <name evidence="8" type="ORF">EXD82_06310</name>
</gene>
<keyword evidence="3" id="KW-0238">DNA-binding</keyword>
<dbReference type="PANTHER" id="PTHR30385:SF4">
    <property type="entry name" value="RNA POLYMERASE SIGMA-E FACTOR"/>
    <property type="match status" value="1"/>
</dbReference>
<dbReference type="GO" id="GO:0006352">
    <property type="term" value="P:DNA-templated transcription initiation"/>
    <property type="evidence" value="ECO:0007669"/>
    <property type="project" value="InterPro"/>
</dbReference>
<dbReference type="GO" id="GO:0016987">
    <property type="term" value="F:sigma factor activity"/>
    <property type="evidence" value="ECO:0007669"/>
    <property type="project" value="UniProtKB-KW"/>
</dbReference>
<protein>
    <submittedName>
        <fullName evidence="8">SigB/SigF/SigG family RNA polymerase sigma factor</fullName>
    </submittedName>
</protein>
<dbReference type="AlphaFoldDB" id="A0A544QV82"/>
<evidence type="ECO:0000313" key="8">
    <source>
        <dbReference type="EMBL" id="TQQ84597.1"/>
    </source>
</evidence>
<dbReference type="CDD" id="cd06171">
    <property type="entry name" value="Sigma70_r4"/>
    <property type="match status" value="1"/>
</dbReference>
<dbReference type="Pfam" id="PF04545">
    <property type="entry name" value="Sigma70_r4"/>
    <property type="match status" value="1"/>
</dbReference>
<organism evidence="8 9">
    <name type="scientific">Peptacetobacter hominis</name>
    <dbReference type="NCBI Taxonomy" id="2743610"/>
    <lineage>
        <taxon>Bacteria</taxon>
        <taxon>Bacillati</taxon>
        <taxon>Bacillota</taxon>
        <taxon>Clostridia</taxon>
        <taxon>Peptostreptococcales</taxon>
        <taxon>Peptostreptococcaceae</taxon>
        <taxon>Peptacetobacter</taxon>
    </lineage>
</organism>
<sequence>MMNMAGSSEYLDMDTKELFRLYSDTRDVDIRNILIERHLYLARILAKKYINKGVDYEDIYQVASLALIYAIDRYDPGKGFEFSSFATPTIIGEIKRYFRDKVWTMRVPRRIQELSKKISNARVILEQEKKSNPTAKDIAEYLGCREEDVLEAMEASYSYQPVSLDASGGDDSDDKDLSLSDRVGVEEDNFRNIEQRDFIEKFMEKLNELEVKILKDRFFLNKTQSAIAAELDISQMTVSRLEKKVVEKLRKEYEKNI</sequence>
<feature type="domain" description="RNA polymerase sigma-70 region 2" evidence="6">
    <location>
        <begin position="34"/>
        <end position="103"/>
    </location>
</feature>
<dbReference type="Gene3D" id="1.20.120.1810">
    <property type="match status" value="1"/>
</dbReference>
<dbReference type="InterPro" id="IPR007627">
    <property type="entry name" value="RNA_pol_sigma70_r2"/>
</dbReference>
<dbReference type="SUPFAM" id="SSF88946">
    <property type="entry name" value="Sigma2 domain of RNA polymerase sigma factors"/>
    <property type="match status" value="1"/>
</dbReference>
<dbReference type="Proteomes" id="UP000317863">
    <property type="component" value="Unassembled WGS sequence"/>
</dbReference>
<dbReference type="InterPro" id="IPR013324">
    <property type="entry name" value="RNA_pol_sigma_r3/r4-like"/>
</dbReference>
<keyword evidence="1" id="KW-0805">Transcription regulation</keyword>
<keyword evidence="4" id="KW-0804">Transcription</keyword>
<evidence type="ECO:0000256" key="4">
    <source>
        <dbReference type="ARBA" id="ARBA00023163"/>
    </source>
</evidence>
<evidence type="ECO:0000259" key="6">
    <source>
        <dbReference type="Pfam" id="PF04542"/>
    </source>
</evidence>
<dbReference type="Pfam" id="PF04539">
    <property type="entry name" value="Sigma70_r3"/>
    <property type="match status" value="1"/>
</dbReference>
<dbReference type="InterPro" id="IPR014284">
    <property type="entry name" value="RNA_pol_sigma-70_dom"/>
</dbReference>
<comment type="caution">
    <text evidence="8">The sequence shown here is derived from an EMBL/GenBank/DDBJ whole genome shotgun (WGS) entry which is preliminary data.</text>
</comment>
<evidence type="ECO:0000259" key="7">
    <source>
        <dbReference type="Pfam" id="PF04545"/>
    </source>
</evidence>
<dbReference type="RefSeq" id="WP_142536072.1">
    <property type="nucleotide sequence ID" value="NZ_SGJB01000009.1"/>
</dbReference>
<feature type="domain" description="RNA polymerase sigma-70 region 4" evidence="7">
    <location>
        <begin position="203"/>
        <end position="251"/>
    </location>
</feature>
<keyword evidence="2" id="KW-0731">Sigma factor</keyword>
<keyword evidence="9" id="KW-1185">Reference proteome</keyword>
<name>A0A544QV82_9FIRM</name>
<dbReference type="InterPro" id="IPR007624">
    <property type="entry name" value="RNA_pol_sigma70_r3"/>
</dbReference>
<evidence type="ECO:0000256" key="1">
    <source>
        <dbReference type="ARBA" id="ARBA00023015"/>
    </source>
</evidence>